<accession>W6A637</accession>
<name>W6A637_9MOLU</name>
<dbReference type="AlphaFoldDB" id="W6A637"/>
<sequence>MGKKIDIVQGGYGGWAARVGGTVASMVPNLETAKARAINLAISENETSVEVFDKNGNLIETLEVKKEG</sequence>
<dbReference type="RefSeq" id="WP_025362825.1">
    <property type="nucleotide sequence ID" value="NZ_CP006681.1"/>
</dbReference>
<evidence type="ECO:0000313" key="1">
    <source>
        <dbReference type="EMBL" id="AHI52583.1"/>
    </source>
</evidence>
<proteinExistence type="predicted"/>
<dbReference type="HOGENOM" id="CLU_2791873_0_0_14"/>
<organism evidence="1 2">
    <name type="scientific">Spiroplasma culicicola AES-1</name>
    <dbReference type="NCBI Taxonomy" id="1276246"/>
    <lineage>
        <taxon>Bacteria</taxon>
        <taxon>Bacillati</taxon>
        <taxon>Mycoplasmatota</taxon>
        <taxon>Mollicutes</taxon>
        <taxon>Entomoplasmatales</taxon>
        <taxon>Spiroplasmataceae</taxon>
        <taxon>Spiroplasma</taxon>
    </lineage>
</organism>
<dbReference type="Proteomes" id="UP000019267">
    <property type="component" value="Chromosome"/>
</dbReference>
<dbReference type="PATRIC" id="fig|1276246.3.peg.241"/>
<keyword evidence="2" id="KW-1185">Reference proteome</keyword>
<dbReference type="STRING" id="1276246.SCULI_v1c02420"/>
<protein>
    <submittedName>
        <fullName evidence="1">Uncharacterized protein</fullName>
    </submittedName>
</protein>
<evidence type="ECO:0000313" key="2">
    <source>
        <dbReference type="Proteomes" id="UP000019267"/>
    </source>
</evidence>
<reference evidence="1 2" key="1">
    <citation type="journal article" date="2014" name="Genome Biol. Evol.">
        <title>Molecular evolution of the substrate utilization strategies and putative virulence factors in mosquito-associated Spiroplasma species.</title>
        <authorList>
            <person name="Chang T.H."/>
            <person name="Lo W.S."/>
            <person name="Ku C."/>
            <person name="Chen L.L."/>
            <person name="Kuo C.H."/>
        </authorList>
    </citation>
    <scope>NUCLEOTIDE SEQUENCE [LARGE SCALE GENOMIC DNA]</scope>
    <source>
        <strain evidence="1">AES-1</strain>
    </source>
</reference>
<dbReference type="EMBL" id="CP006681">
    <property type="protein sequence ID" value="AHI52583.1"/>
    <property type="molecule type" value="Genomic_DNA"/>
</dbReference>
<gene>
    <name evidence="1" type="ORF">SCULI_v1c02420</name>
</gene>
<dbReference type="KEGG" id="scq:SCULI_v1c02420"/>